<reference evidence="1 2" key="1">
    <citation type="submission" date="2024-09" db="EMBL/GenBank/DDBJ databases">
        <authorList>
            <person name="Sun Q."/>
            <person name="Mori K."/>
        </authorList>
    </citation>
    <scope>NUCLEOTIDE SEQUENCE [LARGE SCALE GENOMIC DNA]</scope>
    <source>
        <strain evidence="1 2">NCAIM B.02415</strain>
    </source>
</reference>
<dbReference type="RefSeq" id="WP_377023311.1">
    <property type="nucleotide sequence ID" value="NZ_JBHLTS010000022.1"/>
</dbReference>
<dbReference type="Proteomes" id="UP001589828">
    <property type="component" value="Unassembled WGS sequence"/>
</dbReference>
<keyword evidence="2" id="KW-1185">Reference proteome</keyword>
<comment type="caution">
    <text evidence="1">The sequence shown here is derived from an EMBL/GenBank/DDBJ whole genome shotgun (WGS) entry which is preliminary data.</text>
</comment>
<name>A0ABV6L7R0_9SPHI</name>
<organism evidence="1 2">
    <name type="scientific">Mucilaginibacter angelicae</name>
    <dbReference type="NCBI Taxonomy" id="869718"/>
    <lineage>
        <taxon>Bacteria</taxon>
        <taxon>Pseudomonadati</taxon>
        <taxon>Bacteroidota</taxon>
        <taxon>Sphingobacteriia</taxon>
        <taxon>Sphingobacteriales</taxon>
        <taxon>Sphingobacteriaceae</taxon>
        <taxon>Mucilaginibacter</taxon>
    </lineage>
</organism>
<evidence type="ECO:0000313" key="2">
    <source>
        <dbReference type="Proteomes" id="UP001589828"/>
    </source>
</evidence>
<dbReference type="InterPro" id="IPR021799">
    <property type="entry name" value="PIN-like_prokaryotic"/>
</dbReference>
<sequence>MVEYVVITDTSCLILLDNIQALHILQSVYNHIITTAEVAAEFKKPLPEWVQVMPVRNTQLITIYSLQVDMGEASAIALAQEVPDALLIVDDFKGRRLASQLNIKFTGTLGVLIAAKQQNKIPSLRPYFELIKSTNFRIDPLLLERILKDLEN</sequence>
<evidence type="ECO:0000313" key="1">
    <source>
        <dbReference type="EMBL" id="MFC0515490.1"/>
    </source>
</evidence>
<proteinExistence type="predicted"/>
<accession>A0ABV6L7R0</accession>
<gene>
    <name evidence="1" type="ORF">ACFFGT_14820</name>
</gene>
<dbReference type="EMBL" id="JBHLTS010000022">
    <property type="protein sequence ID" value="MFC0515490.1"/>
    <property type="molecule type" value="Genomic_DNA"/>
</dbReference>
<dbReference type="Pfam" id="PF11848">
    <property type="entry name" value="DUF3368"/>
    <property type="match status" value="1"/>
</dbReference>
<protein>
    <submittedName>
        <fullName evidence="1">DUF3368 domain-containing protein</fullName>
    </submittedName>
</protein>
<dbReference type="PANTHER" id="PTHR39550">
    <property type="entry name" value="SLL0658 PROTEIN"/>
    <property type="match status" value="1"/>
</dbReference>
<dbReference type="PANTHER" id="PTHR39550:SF1">
    <property type="entry name" value="SLL0658 PROTEIN"/>
    <property type="match status" value="1"/>
</dbReference>